<sequence length="200" mass="23498">MDSIQLENIRKEKPDNIFIILGIILINLFLLSFLYIPEKYDRVITFTFALSIILLIYLDSRLLTKSGYEPTISRVWVILFGAFFFVFWVWKRYTWLGDKTRILFWVLLLSTGVSFYYSYNTENNKMLGETACELSTQIMSEQYNRPDIKCSRVVEIKEIDNNFYKARAIFNNGTTQSITIDVRKENGQEMVYVSLNPLGN</sequence>
<evidence type="ECO:0000256" key="1">
    <source>
        <dbReference type="SAM" id="Phobius"/>
    </source>
</evidence>
<keyword evidence="1" id="KW-0472">Membrane</keyword>
<feature type="transmembrane region" description="Helical" evidence="1">
    <location>
        <begin position="102"/>
        <end position="119"/>
    </location>
</feature>
<dbReference type="Proteomes" id="UP000512146">
    <property type="component" value="Chromosome"/>
</dbReference>
<gene>
    <name evidence="2" type="ORF">HV276_09745</name>
</gene>
<feature type="transmembrane region" description="Helical" evidence="1">
    <location>
        <begin position="17"/>
        <end position="36"/>
    </location>
</feature>
<dbReference type="AlphaFoldDB" id="A0A7L6L884"/>
<proteinExistence type="predicted"/>
<dbReference type="RefSeq" id="WP_181503302.1">
    <property type="nucleotide sequence ID" value="NZ_CP056165.1"/>
</dbReference>
<reference evidence="2 3" key="1">
    <citation type="submission" date="2020-06" db="EMBL/GenBank/DDBJ databases">
        <title>REHAB project genomes.</title>
        <authorList>
            <person name="Shaw L.P."/>
        </authorList>
    </citation>
    <scope>NUCLEOTIDE SEQUENCE [LARGE SCALE GENOMIC DNA]</scope>
    <source>
        <strain evidence="2 3">RHBSTW-00777</strain>
    </source>
</reference>
<feature type="transmembrane region" description="Helical" evidence="1">
    <location>
        <begin position="71"/>
        <end position="90"/>
    </location>
</feature>
<accession>A0A7L6L884</accession>
<feature type="transmembrane region" description="Helical" evidence="1">
    <location>
        <begin position="42"/>
        <end position="59"/>
    </location>
</feature>
<organism evidence="2 3">
    <name type="scientific">Escherichia marmotae</name>
    <dbReference type="NCBI Taxonomy" id="1499973"/>
    <lineage>
        <taxon>Bacteria</taxon>
        <taxon>Pseudomonadati</taxon>
        <taxon>Pseudomonadota</taxon>
        <taxon>Gammaproteobacteria</taxon>
        <taxon>Enterobacterales</taxon>
        <taxon>Enterobacteriaceae</taxon>
        <taxon>Escherichia</taxon>
    </lineage>
</organism>
<evidence type="ECO:0000313" key="3">
    <source>
        <dbReference type="Proteomes" id="UP000512146"/>
    </source>
</evidence>
<keyword evidence="1" id="KW-0812">Transmembrane</keyword>
<dbReference type="EMBL" id="CP056165">
    <property type="protein sequence ID" value="QLX29975.1"/>
    <property type="molecule type" value="Genomic_DNA"/>
</dbReference>
<name>A0A7L6L884_9ESCH</name>
<protein>
    <submittedName>
        <fullName evidence="2">Uncharacterized protein</fullName>
    </submittedName>
</protein>
<evidence type="ECO:0000313" key="2">
    <source>
        <dbReference type="EMBL" id="QLX29975.1"/>
    </source>
</evidence>
<keyword evidence="1" id="KW-1133">Transmembrane helix</keyword>